<evidence type="ECO:0000256" key="4">
    <source>
        <dbReference type="ARBA" id="ARBA00022525"/>
    </source>
</evidence>
<reference evidence="14 15" key="1">
    <citation type="submission" date="2024-04" db="EMBL/GenBank/DDBJ databases">
        <title>Phyllosticta paracitricarpa is synonymous to the EU quarantine fungus P. citricarpa based on phylogenomic analyses.</title>
        <authorList>
            <consortium name="Lawrence Berkeley National Laboratory"/>
            <person name="Van ingen-buijs V.A."/>
            <person name="Van westerhoven A.C."/>
            <person name="Haridas S."/>
            <person name="Skiadas P."/>
            <person name="Martin F."/>
            <person name="Groenewald J.Z."/>
            <person name="Crous P.W."/>
            <person name="Seidl M.F."/>
        </authorList>
    </citation>
    <scope>NUCLEOTIDE SEQUENCE [LARGE SCALE GENOMIC DNA]</scope>
    <source>
        <strain evidence="14 15">CPC 17464</strain>
    </source>
</reference>
<evidence type="ECO:0000256" key="6">
    <source>
        <dbReference type="ARBA" id="ARBA00022723"/>
    </source>
</evidence>
<keyword evidence="10" id="KW-0482">Metalloprotease</keyword>
<protein>
    <recommendedName>
        <fullName evidence="12">Peptide hydrolase</fullName>
        <ecNumber evidence="12">3.4.-.-</ecNumber>
    </recommendedName>
</protein>
<dbReference type="PANTHER" id="PTHR12147:SF26">
    <property type="entry name" value="PEPTIDASE M28 DOMAIN-CONTAINING PROTEIN"/>
    <property type="match status" value="1"/>
</dbReference>
<dbReference type="CDD" id="cd00063">
    <property type="entry name" value="FN3"/>
    <property type="match status" value="1"/>
</dbReference>
<keyword evidence="11" id="KW-0325">Glycoprotein</keyword>
<keyword evidence="15" id="KW-1185">Reference proteome</keyword>
<evidence type="ECO:0000256" key="9">
    <source>
        <dbReference type="ARBA" id="ARBA00022833"/>
    </source>
</evidence>
<evidence type="ECO:0000256" key="11">
    <source>
        <dbReference type="ARBA" id="ARBA00023180"/>
    </source>
</evidence>
<evidence type="ECO:0000256" key="5">
    <source>
        <dbReference type="ARBA" id="ARBA00022670"/>
    </source>
</evidence>
<evidence type="ECO:0000256" key="1">
    <source>
        <dbReference type="ARBA" id="ARBA00001947"/>
    </source>
</evidence>
<keyword evidence="9 12" id="KW-0862">Zinc</keyword>
<dbReference type="EMBL" id="JBBPEH010000004">
    <property type="protein sequence ID" value="KAK7539421.1"/>
    <property type="molecule type" value="Genomic_DNA"/>
</dbReference>
<evidence type="ECO:0000313" key="15">
    <source>
        <dbReference type="Proteomes" id="UP001360953"/>
    </source>
</evidence>
<dbReference type="GeneID" id="92035338"/>
<keyword evidence="6 12" id="KW-0479">Metal-binding</keyword>
<organism evidence="14 15">
    <name type="scientific">Phyllosticta citribraziliensis</name>
    <dbReference type="NCBI Taxonomy" id="989973"/>
    <lineage>
        <taxon>Eukaryota</taxon>
        <taxon>Fungi</taxon>
        <taxon>Dikarya</taxon>
        <taxon>Ascomycota</taxon>
        <taxon>Pezizomycotina</taxon>
        <taxon>Dothideomycetes</taxon>
        <taxon>Dothideomycetes incertae sedis</taxon>
        <taxon>Botryosphaeriales</taxon>
        <taxon>Phyllostictaceae</taxon>
        <taxon>Phyllosticta</taxon>
    </lineage>
</organism>
<dbReference type="SUPFAM" id="SSF53187">
    <property type="entry name" value="Zn-dependent exopeptidases"/>
    <property type="match status" value="1"/>
</dbReference>
<evidence type="ECO:0000256" key="10">
    <source>
        <dbReference type="ARBA" id="ARBA00023049"/>
    </source>
</evidence>
<comment type="cofactor">
    <cofactor evidence="1">
        <name>Zn(2+)</name>
        <dbReference type="ChEBI" id="CHEBI:29105"/>
    </cofactor>
</comment>
<sequence>MTNGGPSRSNSPFRPSLPPAVAAAVAVDVFNYGSCANAAWPPSEVGVDLVPQAPDDELRDLISQIRPENIEATILKLVSYGTRHTCSSQTDPNRGIGAARDWIASEMRKHAETSEGRMNVSVEGYVQEINERFPFPTRIDNVIARLEGSSDPSRVYVVSGHYDSRVTDIDNYTDDAPGANDDASGVALVMELARIMATKRPRATILFVAVAGEEQGLYGARYLAQTLKNSSVNVEGMFTNDIIGSPTGEGDLRDPNSIRVFAQGLPLTEDETQRAQRLTAGGGNDSPARQLARFIAEVGANDATDMKVAIIYRLDRFLRGGDHRPFLEQGYSAVRFTEPNENFAHQHQDNRIENGQQFGDLPEFVDYDFVTRVAKVNMAALWSLAQAPGSVRNLTIDTSILANNSTLLWLPSDDAELQGYEILWRPTNAPLWTRVVEVENVNSATVPLSKDNVIFGVRSVGRNGYKSPASFPFPTVA</sequence>
<dbReference type="InterPro" id="IPR003961">
    <property type="entry name" value="FN3_dom"/>
</dbReference>
<comment type="similarity">
    <text evidence="3">Belongs to the peptidase M28 family. M28B subfamily.</text>
</comment>
<proteinExistence type="inferred from homology"/>
<evidence type="ECO:0000256" key="7">
    <source>
        <dbReference type="ARBA" id="ARBA00022729"/>
    </source>
</evidence>
<accession>A0ABR1LW54</accession>
<keyword evidence="7" id="KW-0732">Signal</keyword>
<dbReference type="PROSITE" id="PS50853">
    <property type="entry name" value="FN3"/>
    <property type="match status" value="1"/>
</dbReference>
<dbReference type="InterPro" id="IPR007484">
    <property type="entry name" value="Peptidase_M28"/>
</dbReference>
<dbReference type="InterPro" id="IPR045175">
    <property type="entry name" value="M28_fam"/>
</dbReference>
<evidence type="ECO:0000256" key="3">
    <source>
        <dbReference type="ARBA" id="ARBA00005634"/>
    </source>
</evidence>
<dbReference type="RefSeq" id="XP_066656692.1">
    <property type="nucleotide sequence ID" value="XM_066802432.1"/>
</dbReference>
<keyword evidence="4" id="KW-0964">Secreted</keyword>
<dbReference type="Proteomes" id="UP001360953">
    <property type="component" value="Unassembled WGS sequence"/>
</dbReference>
<keyword evidence="5 12" id="KW-0645">Protease</keyword>
<gene>
    <name evidence="14" type="ORF">J3D65DRAFT_650498</name>
</gene>
<dbReference type="PANTHER" id="PTHR12147">
    <property type="entry name" value="METALLOPEPTIDASE M28 FAMILY MEMBER"/>
    <property type="match status" value="1"/>
</dbReference>
<evidence type="ECO:0000256" key="2">
    <source>
        <dbReference type="ARBA" id="ARBA00004613"/>
    </source>
</evidence>
<dbReference type="EC" id="3.4.-.-" evidence="12"/>
<evidence type="ECO:0000256" key="8">
    <source>
        <dbReference type="ARBA" id="ARBA00022801"/>
    </source>
</evidence>
<dbReference type="Gene3D" id="3.40.630.10">
    <property type="entry name" value="Zn peptidases"/>
    <property type="match status" value="1"/>
</dbReference>
<keyword evidence="8 12" id="KW-0378">Hydrolase</keyword>
<dbReference type="SUPFAM" id="SSF49265">
    <property type="entry name" value="Fibronectin type III"/>
    <property type="match status" value="1"/>
</dbReference>
<feature type="domain" description="Fibronectin type-III" evidence="13">
    <location>
        <begin position="387"/>
        <end position="477"/>
    </location>
</feature>
<evidence type="ECO:0000259" key="13">
    <source>
        <dbReference type="PROSITE" id="PS50853"/>
    </source>
</evidence>
<evidence type="ECO:0000256" key="12">
    <source>
        <dbReference type="RuleBase" id="RU361240"/>
    </source>
</evidence>
<name>A0ABR1LW54_9PEZI</name>
<evidence type="ECO:0000313" key="14">
    <source>
        <dbReference type="EMBL" id="KAK7539421.1"/>
    </source>
</evidence>
<comment type="subcellular location">
    <subcellularLocation>
        <location evidence="2">Secreted</location>
    </subcellularLocation>
</comment>
<dbReference type="InterPro" id="IPR036116">
    <property type="entry name" value="FN3_sf"/>
</dbReference>
<dbReference type="Pfam" id="PF04389">
    <property type="entry name" value="Peptidase_M28"/>
    <property type="match status" value="1"/>
</dbReference>
<comment type="caution">
    <text evidence="14">The sequence shown here is derived from an EMBL/GenBank/DDBJ whole genome shotgun (WGS) entry which is preliminary data.</text>
</comment>